<keyword evidence="3 8" id="KW-0378">Hydrolase</keyword>
<dbReference type="Pfam" id="PF01451">
    <property type="entry name" value="LMWPc"/>
    <property type="match status" value="1"/>
</dbReference>
<dbReference type="EC" id="3.1.3.48" evidence="2"/>
<accession>U5QQC7</accession>
<feature type="active site" description="Nucleophile" evidence="6">
    <location>
        <position position="9"/>
    </location>
</feature>
<dbReference type="FunFam" id="3.40.50.2300:FF:000113">
    <property type="entry name" value="Low molecular weight protein-tyrosine-phosphatase"/>
    <property type="match status" value="1"/>
</dbReference>
<evidence type="ECO:0000313" key="9">
    <source>
        <dbReference type="Proteomes" id="UP000017396"/>
    </source>
</evidence>
<dbReference type="eggNOG" id="COG0394">
    <property type="taxonomic scope" value="Bacteria"/>
</dbReference>
<keyword evidence="9" id="KW-1185">Reference proteome</keyword>
<feature type="active site" evidence="6">
    <location>
        <position position="15"/>
    </location>
</feature>
<dbReference type="RefSeq" id="WP_023175113.1">
    <property type="nucleotide sequence ID" value="NC_022600.1"/>
</dbReference>
<dbReference type="Proteomes" id="UP000017396">
    <property type="component" value="Chromosome"/>
</dbReference>
<comment type="similarity">
    <text evidence="1">Belongs to the low molecular weight phosphotyrosine protein phosphatase family.</text>
</comment>
<dbReference type="Gene3D" id="3.40.50.2300">
    <property type="match status" value="1"/>
</dbReference>
<dbReference type="KEGG" id="glj:GKIL_3558"/>
<dbReference type="PRINTS" id="PR00719">
    <property type="entry name" value="LMWPTPASE"/>
</dbReference>
<sequence>MSENILFVCMGNICRSPAAEGIMNRLIDEAGLTGRIVCDSAGTIGYHAGEPADRRMRAAAQRRGIALTSIARQFTPGDFERFDRILVMDRANYEDVLDLDPTGRHRSKVRLLCDYCRSHTVREVPDPYYGGEAGFERVLDLLNDACSGLLDAIGAGHVDDHR</sequence>
<dbReference type="SMART" id="SM00226">
    <property type="entry name" value="LMWPc"/>
    <property type="match status" value="1"/>
</dbReference>
<feature type="domain" description="Phosphotyrosine protein phosphatase I" evidence="7">
    <location>
        <begin position="3"/>
        <end position="152"/>
    </location>
</feature>
<keyword evidence="4" id="KW-0904">Protein phosphatase</keyword>
<evidence type="ECO:0000256" key="5">
    <source>
        <dbReference type="ARBA" id="ARBA00051722"/>
    </source>
</evidence>
<dbReference type="AlphaFoldDB" id="U5QQC7"/>
<dbReference type="InterPro" id="IPR017867">
    <property type="entry name" value="Tyr_phospatase_low_mol_wt"/>
</dbReference>
<dbReference type="InterPro" id="IPR036196">
    <property type="entry name" value="Ptyr_pPase_sf"/>
</dbReference>
<organism evidence="8 9">
    <name type="scientific">Gloeobacter kilaueensis (strain ATCC BAA-2537 / CCAP 1431/1 / ULC 316 / JS1)</name>
    <dbReference type="NCBI Taxonomy" id="1183438"/>
    <lineage>
        <taxon>Bacteria</taxon>
        <taxon>Bacillati</taxon>
        <taxon>Cyanobacteriota</taxon>
        <taxon>Cyanophyceae</taxon>
        <taxon>Gloeobacterales</taxon>
        <taxon>Gloeobacteraceae</taxon>
        <taxon>Gloeobacter</taxon>
    </lineage>
</organism>
<dbReference type="PANTHER" id="PTHR47439">
    <property type="entry name" value="LOW MOLECULAR WEIGHT PHOSPHOTYROSINE PROTEIN PHOSPHATASE-RELATED"/>
    <property type="match status" value="1"/>
</dbReference>
<dbReference type="EMBL" id="CP003587">
    <property type="protein sequence ID" value="AGY59804.1"/>
    <property type="molecule type" value="Genomic_DNA"/>
</dbReference>
<dbReference type="InterPro" id="IPR023485">
    <property type="entry name" value="Ptyr_pPase"/>
</dbReference>
<evidence type="ECO:0000256" key="4">
    <source>
        <dbReference type="ARBA" id="ARBA00022912"/>
    </source>
</evidence>
<evidence type="ECO:0000259" key="7">
    <source>
        <dbReference type="SMART" id="SM00226"/>
    </source>
</evidence>
<evidence type="ECO:0000256" key="1">
    <source>
        <dbReference type="ARBA" id="ARBA00011063"/>
    </source>
</evidence>
<dbReference type="SUPFAM" id="SSF52788">
    <property type="entry name" value="Phosphotyrosine protein phosphatases I"/>
    <property type="match status" value="1"/>
</dbReference>
<evidence type="ECO:0000256" key="3">
    <source>
        <dbReference type="ARBA" id="ARBA00022801"/>
    </source>
</evidence>
<feature type="active site" description="Proton donor" evidence="6">
    <location>
        <position position="126"/>
    </location>
</feature>
<reference evidence="8 9" key="1">
    <citation type="journal article" date="2013" name="PLoS ONE">
        <title>Cultivation and Complete Genome Sequencing of Gloeobacter kilaueensis sp. nov., from a Lava Cave in Kilauea Caldera, Hawai'i.</title>
        <authorList>
            <person name="Saw J.H."/>
            <person name="Schatz M."/>
            <person name="Brown M.V."/>
            <person name="Kunkel D.D."/>
            <person name="Foster J.S."/>
            <person name="Shick H."/>
            <person name="Christensen S."/>
            <person name="Hou S."/>
            <person name="Wan X."/>
            <person name="Donachie S.P."/>
        </authorList>
    </citation>
    <scope>NUCLEOTIDE SEQUENCE [LARGE SCALE GENOMIC DNA]</scope>
    <source>
        <strain evidence="9">JS</strain>
    </source>
</reference>
<protein>
    <recommendedName>
        <fullName evidence="2">protein-tyrosine-phosphatase</fullName>
        <ecNumber evidence="2">3.1.3.48</ecNumber>
    </recommendedName>
</protein>
<dbReference type="PANTHER" id="PTHR47439:SF1">
    <property type="entry name" value="ACID PHOSPHATASE"/>
    <property type="match status" value="1"/>
</dbReference>
<comment type="catalytic activity">
    <reaction evidence="5">
        <text>O-phospho-L-tyrosyl-[protein] + H2O = L-tyrosyl-[protein] + phosphate</text>
        <dbReference type="Rhea" id="RHEA:10684"/>
        <dbReference type="Rhea" id="RHEA-COMP:10136"/>
        <dbReference type="Rhea" id="RHEA-COMP:20101"/>
        <dbReference type="ChEBI" id="CHEBI:15377"/>
        <dbReference type="ChEBI" id="CHEBI:43474"/>
        <dbReference type="ChEBI" id="CHEBI:46858"/>
        <dbReference type="ChEBI" id="CHEBI:61978"/>
        <dbReference type="EC" id="3.1.3.48"/>
    </reaction>
</comment>
<dbReference type="CDD" id="cd16343">
    <property type="entry name" value="LMWPTP"/>
    <property type="match status" value="1"/>
</dbReference>
<dbReference type="STRING" id="1183438.GKIL_3558"/>
<dbReference type="HOGENOM" id="CLU_071415_2_2_3"/>
<evidence type="ECO:0000256" key="6">
    <source>
        <dbReference type="PIRSR" id="PIRSR617867-1"/>
    </source>
</evidence>
<name>U5QQC7_GLOK1</name>
<dbReference type="OrthoDB" id="9784339at2"/>
<dbReference type="PATRIC" id="fig|1183438.3.peg.3493"/>
<gene>
    <name evidence="8" type="ORF">GKIL_3558</name>
</gene>
<dbReference type="GO" id="GO:0004725">
    <property type="term" value="F:protein tyrosine phosphatase activity"/>
    <property type="evidence" value="ECO:0007669"/>
    <property type="project" value="UniProtKB-EC"/>
</dbReference>
<evidence type="ECO:0000313" key="8">
    <source>
        <dbReference type="EMBL" id="AGY59804.1"/>
    </source>
</evidence>
<evidence type="ECO:0000256" key="2">
    <source>
        <dbReference type="ARBA" id="ARBA00013064"/>
    </source>
</evidence>
<proteinExistence type="inferred from homology"/>
<dbReference type="InterPro" id="IPR052995">
    <property type="entry name" value="LMW-PTP"/>
</dbReference>